<name>A0A7C4QMR7_9PLAN</name>
<evidence type="ECO:0000313" key="11">
    <source>
        <dbReference type="EMBL" id="HGT38303.1"/>
    </source>
</evidence>
<comment type="caution">
    <text evidence="11">The sequence shown here is derived from an EMBL/GenBank/DDBJ whole genome shotgun (WGS) entry which is preliminary data.</text>
</comment>
<keyword evidence="3" id="KW-0479">Metal-binding</keyword>
<dbReference type="Gene3D" id="3.40.390.10">
    <property type="entry name" value="Collagenase (Catalytic Domain)"/>
    <property type="match status" value="1"/>
</dbReference>
<dbReference type="GO" id="GO:0046872">
    <property type="term" value="F:metal ion binding"/>
    <property type="evidence" value="ECO:0007669"/>
    <property type="project" value="UniProtKB-KW"/>
</dbReference>
<protein>
    <submittedName>
        <fullName evidence="11">Zinc metalloprotease</fullName>
    </submittedName>
</protein>
<dbReference type="PANTHER" id="PTHR47466:SF1">
    <property type="entry name" value="METALLOPROTEASE MEP1 (AFU_ORTHOLOGUE AFUA_1G07730)-RELATED"/>
    <property type="match status" value="1"/>
</dbReference>
<evidence type="ECO:0000256" key="2">
    <source>
        <dbReference type="ARBA" id="ARBA00022670"/>
    </source>
</evidence>
<evidence type="ECO:0000259" key="10">
    <source>
        <dbReference type="Pfam" id="PF05572"/>
    </source>
</evidence>
<evidence type="ECO:0000256" key="1">
    <source>
        <dbReference type="ARBA" id="ARBA00008721"/>
    </source>
</evidence>
<proteinExistence type="inferred from homology"/>
<reference evidence="11" key="1">
    <citation type="journal article" date="2020" name="mSystems">
        <title>Genome- and Community-Level Interaction Insights into Carbon Utilization and Element Cycling Functions of Hydrothermarchaeota in Hydrothermal Sediment.</title>
        <authorList>
            <person name="Zhou Z."/>
            <person name="Liu Y."/>
            <person name="Xu W."/>
            <person name="Pan J."/>
            <person name="Luo Z.H."/>
            <person name="Li M."/>
        </authorList>
    </citation>
    <scope>NUCLEOTIDE SEQUENCE [LARGE SCALE GENOMIC DNA]</scope>
    <source>
        <strain evidence="11">SpSt-508</strain>
    </source>
</reference>
<keyword evidence="6" id="KW-0862">Zinc</keyword>
<keyword evidence="2 11" id="KW-0645">Protease</keyword>
<accession>A0A7C4QMR7</accession>
<evidence type="ECO:0000256" key="8">
    <source>
        <dbReference type="ARBA" id="ARBA00023157"/>
    </source>
</evidence>
<feature type="domain" description="Peptidase M43 pregnancy-associated plasma-A" evidence="10">
    <location>
        <begin position="169"/>
        <end position="306"/>
    </location>
</feature>
<dbReference type="CDD" id="cd04275">
    <property type="entry name" value="ZnMc_pappalysin_like"/>
    <property type="match status" value="1"/>
</dbReference>
<keyword evidence="7 11" id="KW-0482">Metalloprotease</keyword>
<dbReference type="AlphaFoldDB" id="A0A7C4QMR7"/>
<dbReference type="Pfam" id="PF05572">
    <property type="entry name" value="Peptidase_M43"/>
    <property type="match status" value="1"/>
</dbReference>
<evidence type="ECO:0000256" key="6">
    <source>
        <dbReference type="ARBA" id="ARBA00022833"/>
    </source>
</evidence>
<evidence type="ECO:0000256" key="3">
    <source>
        <dbReference type="ARBA" id="ARBA00022723"/>
    </source>
</evidence>
<dbReference type="GO" id="GO:0006508">
    <property type="term" value="P:proteolysis"/>
    <property type="evidence" value="ECO:0007669"/>
    <property type="project" value="UniProtKB-KW"/>
</dbReference>
<organism evidence="11">
    <name type="scientific">Schlesneria paludicola</name>
    <dbReference type="NCBI Taxonomy" id="360056"/>
    <lineage>
        <taxon>Bacteria</taxon>
        <taxon>Pseudomonadati</taxon>
        <taxon>Planctomycetota</taxon>
        <taxon>Planctomycetia</taxon>
        <taxon>Planctomycetales</taxon>
        <taxon>Planctomycetaceae</taxon>
        <taxon>Schlesneria</taxon>
    </lineage>
</organism>
<evidence type="ECO:0000256" key="5">
    <source>
        <dbReference type="ARBA" id="ARBA00022801"/>
    </source>
</evidence>
<dbReference type="PANTHER" id="PTHR47466">
    <property type="match status" value="1"/>
</dbReference>
<keyword evidence="8" id="KW-1015">Disulfide bond</keyword>
<dbReference type="GO" id="GO:0008237">
    <property type="term" value="F:metallopeptidase activity"/>
    <property type="evidence" value="ECO:0007669"/>
    <property type="project" value="UniProtKB-KW"/>
</dbReference>
<evidence type="ECO:0000256" key="7">
    <source>
        <dbReference type="ARBA" id="ARBA00023049"/>
    </source>
</evidence>
<dbReference type="InterPro" id="IPR024079">
    <property type="entry name" value="MetalloPept_cat_dom_sf"/>
</dbReference>
<feature type="signal peptide" evidence="9">
    <location>
        <begin position="1"/>
        <end position="22"/>
    </location>
</feature>
<gene>
    <name evidence="11" type="ORF">ENS64_03425</name>
</gene>
<evidence type="ECO:0000256" key="9">
    <source>
        <dbReference type="SAM" id="SignalP"/>
    </source>
</evidence>
<sequence>MNQGSILVGLTGAALLATSALTFIPAPSAKPEAVSAAARAKPHALLPRLCGSGHFTDREVDAIELFVQAERQRLGRRLGDPQAQFIGTIPVAFHVIYTVDFFGNSIGLLTEAEVEAQIAVLNTAFPNLDFDLVRDANGNPTSITYTNNSNWFYGMAPGSAAEAQAKTALRWDPTRYLNVYTCQGGGLLGWATFPWELRRNPTNDGVVIAFDTIPGGTPPYDEGDTLVHEVGHWCGLYHTFQGGCSRVNDRVADTPAEATPNYGCPTFRDTCPAAGADPIDNYMDYSDDVCLIRFSAGQETRMNNMINIFRQSALIAP</sequence>
<keyword evidence="4 9" id="KW-0732">Signal</keyword>
<keyword evidence="5" id="KW-0378">Hydrolase</keyword>
<dbReference type="SUPFAM" id="SSF55486">
    <property type="entry name" value="Metalloproteases ('zincins'), catalytic domain"/>
    <property type="match status" value="1"/>
</dbReference>
<dbReference type="InterPro" id="IPR008754">
    <property type="entry name" value="Peptidase_M43"/>
</dbReference>
<comment type="similarity">
    <text evidence="1">Belongs to the peptidase M43B family.</text>
</comment>
<dbReference type="EMBL" id="DSVQ01000006">
    <property type="protein sequence ID" value="HGT38303.1"/>
    <property type="molecule type" value="Genomic_DNA"/>
</dbReference>
<feature type="chain" id="PRO_5027966024" evidence="9">
    <location>
        <begin position="23"/>
        <end position="317"/>
    </location>
</feature>
<evidence type="ECO:0000256" key="4">
    <source>
        <dbReference type="ARBA" id="ARBA00022729"/>
    </source>
</evidence>